<evidence type="ECO:0000313" key="3">
    <source>
        <dbReference type="EMBL" id="GJN36584.1"/>
    </source>
</evidence>
<name>A0AAV5FLN7_ELECO</name>
<sequence>MAELPIIQYSPDFKISFGSLDFTVGDNGALGLNDYRLDSTAASPMARSPSPSDIIPALIPLGSEQEDSSFGYDSTPDPSFDVDTVESTYSYPHTVNMVEIVDPAAGNQEEDPDDEKEGNPAGGLQNQSVEGGRQDDNPPVDELSVGHRCRPRGSHGSCNARRLDLGPDLEVDGVKVYHTPQNNITGAKTLLDTLMVDAHYQTPAIQKVVAMLKATAAQDAAKSQSVASSSHVSHQGQQKREDLRNCLSLHDGRDTINSHHEERAQDNRRYEEERREQRMDAQREDRWDDRREDRRDNQRDDRQNPPPRDNRDGRRRHDNRDRHDNDGNRRRRHDEAVGPCHRHNPTTSPDQQRRSPSPTDDEIDGIKAYVPRLRIARRPKGFKLIPIEKYDGQTNPREWLQLYSMTIRSAGGDSYIMANYLPVCLESAVRIWLTSLPKESVTSWGDLNRKLIESFQETCNRSGNHFDLTRIKQKGDKPLHDYIKRFCAKKTEIPNVPDQQIITAFLGGIHSDDLVQEIGRRNHDLKLTAQECFEIADKYASGESTLDDIRGKGKEKRSDKPESSEKDKKRKPDNVVNIKQVKRRQNGSYMRSTDMKPDSPCKEGFPLAHEAYKTHMDVREAQCVHYLASVNTIRNPPGRKKASEAEMEILPTPKHPKSAITIQHSSSPGLVTRRMLAMDFEVGEGPSQLALESGEGPIEAAERATQVDVDTPTKAVIKKKLTPKQKR</sequence>
<feature type="region of interest" description="Disordered" evidence="1">
    <location>
        <begin position="105"/>
        <end position="161"/>
    </location>
</feature>
<feature type="domain" description="Retrotransposon gag" evidence="2">
    <location>
        <begin position="421"/>
        <end position="510"/>
    </location>
</feature>
<dbReference type="Pfam" id="PF03732">
    <property type="entry name" value="Retrotrans_gag"/>
    <property type="match status" value="1"/>
</dbReference>
<dbReference type="Proteomes" id="UP001054889">
    <property type="component" value="Unassembled WGS sequence"/>
</dbReference>
<protein>
    <recommendedName>
        <fullName evidence="2">Retrotransposon gag domain-containing protein</fullName>
    </recommendedName>
</protein>
<dbReference type="InterPro" id="IPR005162">
    <property type="entry name" value="Retrotrans_gag_dom"/>
</dbReference>
<feature type="compositionally biased region" description="Basic and acidic residues" evidence="1">
    <location>
        <begin position="318"/>
        <end position="336"/>
    </location>
</feature>
<proteinExistence type="predicted"/>
<feature type="region of interest" description="Disordered" evidence="1">
    <location>
        <begin position="545"/>
        <end position="601"/>
    </location>
</feature>
<feature type="region of interest" description="Disordered" evidence="1">
    <location>
        <begin position="686"/>
        <end position="727"/>
    </location>
</feature>
<keyword evidence="4" id="KW-1185">Reference proteome</keyword>
<comment type="caution">
    <text evidence="3">The sequence shown here is derived from an EMBL/GenBank/DDBJ whole genome shotgun (WGS) entry which is preliminary data.</text>
</comment>
<organism evidence="3 4">
    <name type="scientific">Eleusine coracana subsp. coracana</name>
    <dbReference type="NCBI Taxonomy" id="191504"/>
    <lineage>
        <taxon>Eukaryota</taxon>
        <taxon>Viridiplantae</taxon>
        <taxon>Streptophyta</taxon>
        <taxon>Embryophyta</taxon>
        <taxon>Tracheophyta</taxon>
        <taxon>Spermatophyta</taxon>
        <taxon>Magnoliopsida</taxon>
        <taxon>Liliopsida</taxon>
        <taxon>Poales</taxon>
        <taxon>Poaceae</taxon>
        <taxon>PACMAD clade</taxon>
        <taxon>Chloridoideae</taxon>
        <taxon>Cynodonteae</taxon>
        <taxon>Eleusininae</taxon>
        <taxon>Eleusine</taxon>
    </lineage>
</organism>
<feature type="compositionally biased region" description="Basic and acidic residues" evidence="1">
    <location>
        <begin position="249"/>
        <end position="312"/>
    </location>
</feature>
<feature type="compositionally biased region" description="Polar residues" evidence="1">
    <location>
        <begin position="345"/>
        <end position="358"/>
    </location>
</feature>
<dbReference type="EMBL" id="BQKI01000090">
    <property type="protein sequence ID" value="GJN36584.1"/>
    <property type="molecule type" value="Genomic_DNA"/>
</dbReference>
<feature type="compositionally biased region" description="Low complexity" evidence="1">
    <location>
        <begin position="41"/>
        <end position="52"/>
    </location>
</feature>
<feature type="compositionally biased region" description="Basic residues" evidence="1">
    <location>
        <begin position="716"/>
        <end position="727"/>
    </location>
</feature>
<evidence type="ECO:0000313" key="4">
    <source>
        <dbReference type="Proteomes" id="UP001054889"/>
    </source>
</evidence>
<accession>A0AAV5FLN7</accession>
<dbReference type="AlphaFoldDB" id="A0AAV5FLN7"/>
<feature type="region of interest" description="Disordered" evidence="1">
    <location>
        <begin position="249"/>
        <end position="365"/>
    </location>
</feature>
<reference evidence="3" key="2">
    <citation type="submission" date="2021-12" db="EMBL/GenBank/DDBJ databases">
        <title>Resequencing data analysis of finger millet.</title>
        <authorList>
            <person name="Hatakeyama M."/>
            <person name="Aluri S."/>
            <person name="Balachadran M.T."/>
            <person name="Sivarajan S.R."/>
            <person name="Poveda L."/>
            <person name="Shimizu-Inatsugi R."/>
            <person name="Schlapbach R."/>
            <person name="Sreeman S.M."/>
            <person name="Shimizu K.K."/>
        </authorList>
    </citation>
    <scope>NUCLEOTIDE SEQUENCE</scope>
</reference>
<feature type="compositionally biased region" description="Basic and acidic residues" evidence="1">
    <location>
        <begin position="547"/>
        <end position="573"/>
    </location>
</feature>
<feature type="region of interest" description="Disordered" evidence="1">
    <location>
        <begin position="41"/>
        <end position="80"/>
    </location>
</feature>
<dbReference type="PANTHER" id="PTHR33223:SF8">
    <property type="entry name" value="OS04G0172440 PROTEIN"/>
    <property type="match status" value="1"/>
</dbReference>
<dbReference type="PANTHER" id="PTHR33223">
    <property type="entry name" value="CCHC-TYPE DOMAIN-CONTAINING PROTEIN"/>
    <property type="match status" value="1"/>
</dbReference>
<evidence type="ECO:0000256" key="1">
    <source>
        <dbReference type="SAM" id="MobiDB-lite"/>
    </source>
</evidence>
<gene>
    <name evidence="3" type="primary">gb25460</name>
    <name evidence="3" type="ORF">PR202_gb25460</name>
</gene>
<reference evidence="3" key="1">
    <citation type="journal article" date="2018" name="DNA Res.">
        <title>Multiple hybrid de novo genome assembly of finger millet, an orphan allotetraploid crop.</title>
        <authorList>
            <person name="Hatakeyama M."/>
            <person name="Aluri S."/>
            <person name="Balachadran M.T."/>
            <person name="Sivarajan S.R."/>
            <person name="Patrignani A."/>
            <person name="Gruter S."/>
            <person name="Poveda L."/>
            <person name="Shimizu-Inatsugi R."/>
            <person name="Baeten J."/>
            <person name="Francoijs K.J."/>
            <person name="Nataraja K.N."/>
            <person name="Reddy Y.A.N."/>
            <person name="Phadnis S."/>
            <person name="Ravikumar R.L."/>
            <person name="Schlapbach R."/>
            <person name="Sreeman S.M."/>
            <person name="Shimizu K.K."/>
        </authorList>
    </citation>
    <scope>NUCLEOTIDE SEQUENCE</scope>
</reference>
<evidence type="ECO:0000259" key="2">
    <source>
        <dbReference type="Pfam" id="PF03732"/>
    </source>
</evidence>